<feature type="region of interest" description="Disordered" evidence="2">
    <location>
        <begin position="119"/>
        <end position="230"/>
    </location>
</feature>
<dbReference type="Proteomes" id="UP000178121">
    <property type="component" value="Unassembled WGS sequence"/>
</dbReference>
<name>A0A1G2MBV1_9BACT</name>
<accession>A0A1G2MBV1</accession>
<feature type="compositionally biased region" description="Polar residues" evidence="2">
    <location>
        <begin position="141"/>
        <end position="170"/>
    </location>
</feature>
<dbReference type="EMBL" id="MHRI01000009">
    <property type="protein sequence ID" value="OHA21390.1"/>
    <property type="molecule type" value="Genomic_DNA"/>
</dbReference>
<sequence>MKEKNIFLYFASFIILSSIFTGCATHKQLGSEPIIKGRTTFVQDPEKRRLDDKGPLFGGHRIQLKGIQNGLEEDLAEMEAERIRRDAAEELGIEYVHRTFGAVENSAVAISPVTTYPPQQNWGGGIGSSGGYRGGLVPSVRSGTSRIRSGSVPSVTTGAQGTSRDSSTPAVRTGSTRTSRGGGMVPSVSTGSQGAHSSGSVPAVRSGGGTRNSSGTVPAVRTRRSDSGVGGTLHTVAGGLRSFLLPTIGTGGTGTSLIYASRVSGRVNVPVSGFERSAREHAASIDPNLPAYRGRPEVRVTRYSAGAALAGDGRVRSGLRQ</sequence>
<comment type="caution">
    <text evidence="3">The sequence shown here is derived from an EMBL/GenBank/DDBJ whole genome shotgun (WGS) entry which is preliminary data.</text>
</comment>
<evidence type="ECO:0000256" key="1">
    <source>
        <dbReference type="SAM" id="Coils"/>
    </source>
</evidence>
<dbReference type="PROSITE" id="PS51257">
    <property type="entry name" value="PROKAR_LIPOPROTEIN"/>
    <property type="match status" value="1"/>
</dbReference>
<evidence type="ECO:0000313" key="3">
    <source>
        <dbReference type="EMBL" id="OHA21390.1"/>
    </source>
</evidence>
<feature type="compositionally biased region" description="Polar residues" evidence="2">
    <location>
        <begin position="187"/>
        <end position="200"/>
    </location>
</feature>
<dbReference type="AlphaFoldDB" id="A0A1G2MBV1"/>
<feature type="compositionally biased region" description="Gly residues" evidence="2">
    <location>
        <begin position="122"/>
        <end position="134"/>
    </location>
</feature>
<reference evidence="3 4" key="1">
    <citation type="journal article" date="2016" name="Nat. Commun.">
        <title>Thousands of microbial genomes shed light on interconnected biogeochemical processes in an aquifer system.</title>
        <authorList>
            <person name="Anantharaman K."/>
            <person name="Brown C.T."/>
            <person name="Hug L.A."/>
            <person name="Sharon I."/>
            <person name="Castelle C.J."/>
            <person name="Probst A.J."/>
            <person name="Thomas B.C."/>
            <person name="Singh A."/>
            <person name="Wilkins M.J."/>
            <person name="Karaoz U."/>
            <person name="Brodie E.L."/>
            <person name="Williams K.H."/>
            <person name="Hubbard S.S."/>
            <person name="Banfield J.F."/>
        </authorList>
    </citation>
    <scope>NUCLEOTIDE SEQUENCE [LARGE SCALE GENOMIC DNA]</scope>
</reference>
<evidence type="ECO:0000256" key="2">
    <source>
        <dbReference type="SAM" id="MobiDB-lite"/>
    </source>
</evidence>
<organism evidence="3 4">
    <name type="scientific">Candidatus Taylorbacteria bacterium RIFCSPHIGHO2_01_FULL_51_15</name>
    <dbReference type="NCBI Taxonomy" id="1802304"/>
    <lineage>
        <taxon>Bacteria</taxon>
        <taxon>Candidatus Tayloriibacteriota</taxon>
    </lineage>
</organism>
<feature type="coiled-coil region" evidence="1">
    <location>
        <begin position="61"/>
        <end position="91"/>
    </location>
</feature>
<evidence type="ECO:0000313" key="4">
    <source>
        <dbReference type="Proteomes" id="UP000178121"/>
    </source>
</evidence>
<gene>
    <name evidence="3" type="ORF">A2849_00130</name>
</gene>
<protein>
    <submittedName>
        <fullName evidence="3">Uncharacterized protein</fullName>
    </submittedName>
</protein>
<proteinExistence type="predicted"/>
<keyword evidence="1" id="KW-0175">Coiled coil</keyword>